<dbReference type="Proteomes" id="UP001310022">
    <property type="component" value="Unassembled WGS sequence"/>
</dbReference>
<proteinExistence type="predicted"/>
<protein>
    <recommendedName>
        <fullName evidence="5">DUF4842 domain-containing protein</fullName>
    </recommendedName>
</protein>
<evidence type="ECO:0000313" key="4">
    <source>
        <dbReference type="Proteomes" id="UP001310022"/>
    </source>
</evidence>
<dbReference type="NCBIfam" id="TIGR04456">
    <property type="entry name" value="LruC_dom"/>
    <property type="match status" value="1"/>
</dbReference>
<evidence type="ECO:0008006" key="5">
    <source>
        <dbReference type="Google" id="ProtNLM"/>
    </source>
</evidence>
<dbReference type="InterPro" id="IPR031025">
    <property type="entry name" value="LruC_dom"/>
</dbReference>
<dbReference type="InterPro" id="IPR032295">
    <property type="entry name" value="DUF4842"/>
</dbReference>
<dbReference type="RefSeq" id="WP_338238723.1">
    <property type="nucleotide sequence ID" value="NZ_BQKE01000003.1"/>
</dbReference>
<feature type="domain" description="DUF4842" evidence="2">
    <location>
        <begin position="465"/>
        <end position="661"/>
    </location>
</feature>
<evidence type="ECO:0000313" key="3">
    <source>
        <dbReference type="EMBL" id="GJM63572.1"/>
    </source>
</evidence>
<sequence>MKIFERLIIWLFALALTACYQTNPYVEISSTLPKVADDFTWSASNSSDWNVILPATVKEDDLAFLKSGGQIFAAAQVLNGELAFHSKVPLNLQEVSLWIPSGNYTIAISPNGGNLDLSLTNGSNLRISNAVDDAYSRVDNLGGDITIDGEAVALEAVAYDRITLKNGGKAVIIGSSVSCSQLMSNGNTQNDLVIASGAKFTIGSGFTDNKTNVSNYGELIVNGNYIVSSEQLTHNTEAALMRVNGNMNNNNFVENRGSLTVTGNAHNNGQATMDNYCAMYVLGDFHQNNTMGHYGYISVGGKTTFAGATSTTFSDGAFWEGEGDINVSGNLYSVSGTALIATVAETSITGAAGVATALRFCTGTGAFKNNILGLDEQEVINCNYTTSNIDCGRTFTFSLPDADNDGIEDENDDYPNDPNRAFMMRYPAVGDVVVGFEDLWPNKGDYDFNDMVMAYHLEYALSANNEAVDLKVVGNYRAHGGSLENGIALRWLSGGQVISGDLFSNSTYGVFDQGRKDVLLLSENITETLSPYFKNHGSGPSAAPQEFSATLTFVPGLSASDISALSTNAFIFRSADRTHEIQQVDCRATAKMNTALFRTADDDSDQLNRWYKTVNNMPWSVEILSGDVNFKHPLENINIEEAYPDFREWVESNGQAKQEWFRYPNEAKVFNWDEL</sequence>
<dbReference type="Pfam" id="PF13448">
    <property type="entry name" value="DUF4114"/>
    <property type="match status" value="1"/>
</dbReference>
<comment type="caution">
    <text evidence="3">The sequence shown here is derived from an EMBL/GenBank/DDBJ whole genome shotgun (WGS) entry which is preliminary data.</text>
</comment>
<dbReference type="InterPro" id="IPR025193">
    <property type="entry name" value="DUF4114"/>
</dbReference>
<feature type="domain" description="DUF4114" evidence="1">
    <location>
        <begin position="383"/>
        <end position="454"/>
    </location>
</feature>
<dbReference type="AlphaFoldDB" id="A0AAN4W3G7"/>
<dbReference type="EMBL" id="BQKE01000003">
    <property type="protein sequence ID" value="GJM63572.1"/>
    <property type="molecule type" value="Genomic_DNA"/>
</dbReference>
<evidence type="ECO:0000259" key="2">
    <source>
        <dbReference type="Pfam" id="PF16130"/>
    </source>
</evidence>
<organism evidence="3 4">
    <name type="scientific">Persicobacter diffluens</name>
    <dbReference type="NCBI Taxonomy" id="981"/>
    <lineage>
        <taxon>Bacteria</taxon>
        <taxon>Pseudomonadati</taxon>
        <taxon>Bacteroidota</taxon>
        <taxon>Cytophagia</taxon>
        <taxon>Cytophagales</taxon>
        <taxon>Persicobacteraceae</taxon>
        <taxon>Persicobacter</taxon>
    </lineage>
</organism>
<name>A0AAN4W3G7_9BACT</name>
<dbReference type="PROSITE" id="PS51257">
    <property type="entry name" value="PROKAR_LIPOPROTEIN"/>
    <property type="match status" value="1"/>
</dbReference>
<accession>A0AAN4W3G7</accession>
<dbReference type="Pfam" id="PF16130">
    <property type="entry name" value="DUF4842"/>
    <property type="match status" value="1"/>
</dbReference>
<gene>
    <name evidence="3" type="ORF">PEDI_41240</name>
</gene>
<reference evidence="3 4" key="1">
    <citation type="submission" date="2021-12" db="EMBL/GenBank/DDBJ databases">
        <title>Genome sequencing of bacteria with rrn-lacking chromosome and rrn-plasmid.</title>
        <authorList>
            <person name="Anda M."/>
            <person name="Iwasaki W."/>
        </authorList>
    </citation>
    <scope>NUCLEOTIDE SEQUENCE [LARGE SCALE GENOMIC DNA]</scope>
    <source>
        <strain evidence="3 4">NBRC 15940</strain>
    </source>
</reference>
<keyword evidence="4" id="KW-1185">Reference proteome</keyword>
<evidence type="ECO:0000259" key="1">
    <source>
        <dbReference type="Pfam" id="PF13448"/>
    </source>
</evidence>